<name>A0A8H8BTV4_9HELO</name>
<dbReference type="AlphaFoldDB" id="A0A8H8BTV4"/>
<evidence type="ECO:0000256" key="1">
    <source>
        <dbReference type="SAM" id="Phobius"/>
    </source>
</evidence>
<feature type="transmembrane region" description="Helical" evidence="1">
    <location>
        <begin position="337"/>
        <end position="359"/>
    </location>
</feature>
<accession>A0A8H8BTV4</accession>
<sequence length="412" mass="45086">MVDFVAYQDVECVYPMSGQYGRAPRALYYFLLVFVSIVRKENWLTAGAAATCLTFGGAAAIHAIILASYLSLGKSSIQDGPMLLPNSSTVPVAALATDLDSDATLAIVGTGFLIVVPLALWSANFKHAAAAPILVLWTLLMSIGMIASMINLYSVDGSSSGPLKQFRFCKLGYNDTLPFGGSSATVIDGSWNDTVWSHFEKLNQDSASAPSCIYPCLTTSQRLRHPDSLAVIQFFDLQPSDPLYWGMNVVAAIIYGCVPLSIFICVIILVLQLRGHDLEWDFESGPETSWKTRLKNISIGAINGYGKIMSPFVFIVFLVWVEWIISYDLQAESMKEIGQWAPLVGFALALIAAVVGKYWPELSKAWKTHRKRKIVGVLDGEEVQNLVQMTRDIPPTAWGVVGLTYIQAHSAQ</sequence>
<dbReference type="EMBL" id="JAFJYH010000027">
    <property type="protein sequence ID" value="KAG4423920.1"/>
    <property type="molecule type" value="Genomic_DNA"/>
</dbReference>
<feature type="transmembrane region" description="Helical" evidence="1">
    <location>
        <begin position="133"/>
        <end position="153"/>
    </location>
</feature>
<protein>
    <submittedName>
        <fullName evidence="2">Uncharacterized protein</fullName>
    </submittedName>
</protein>
<dbReference type="OrthoDB" id="3021074at2759"/>
<reference evidence="2" key="1">
    <citation type="submission" date="2021-02" db="EMBL/GenBank/DDBJ databases">
        <title>Genome sequence Cadophora malorum strain M34.</title>
        <authorList>
            <person name="Stefanovic E."/>
            <person name="Vu D."/>
            <person name="Scully C."/>
            <person name="Dijksterhuis J."/>
            <person name="Roader J."/>
            <person name="Houbraken J."/>
        </authorList>
    </citation>
    <scope>NUCLEOTIDE SEQUENCE</scope>
    <source>
        <strain evidence="2">M34</strain>
    </source>
</reference>
<feature type="transmembrane region" description="Helical" evidence="1">
    <location>
        <begin position="243"/>
        <end position="271"/>
    </location>
</feature>
<evidence type="ECO:0000313" key="3">
    <source>
        <dbReference type="Proteomes" id="UP000664132"/>
    </source>
</evidence>
<keyword evidence="1" id="KW-0812">Transmembrane</keyword>
<feature type="transmembrane region" description="Helical" evidence="1">
    <location>
        <begin position="308"/>
        <end position="325"/>
    </location>
</feature>
<keyword evidence="1" id="KW-1133">Transmembrane helix</keyword>
<keyword evidence="1" id="KW-0472">Membrane</keyword>
<keyword evidence="3" id="KW-1185">Reference proteome</keyword>
<gene>
    <name evidence="2" type="ORF">IFR04_002915</name>
</gene>
<dbReference type="Proteomes" id="UP000664132">
    <property type="component" value="Unassembled WGS sequence"/>
</dbReference>
<feature type="transmembrane region" description="Helical" evidence="1">
    <location>
        <begin position="103"/>
        <end position="121"/>
    </location>
</feature>
<organism evidence="2 3">
    <name type="scientific">Cadophora malorum</name>
    <dbReference type="NCBI Taxonomy" id="108018"/>
    <lineage>
        <taxon>Eukaryota</taxon>
        <taxon>Fungi</taxon>
        <taxon>Dikarya</taxon>
        <taxon>Ascomycota</taxon>
        <taxon>Pezizomycotina</taxon>
        <taxon>Leotiomycetes</taxon>
        <taxon>Helotiales</taxon>
        <taxon>Ploettnerulaceae</taxon>
        <taxon>Cadophora</taxon>
    </lineage>
</organism>
<evidence type="ECO:0000313" key="2">
    <source>
        <dbReference type="EMBL" id="KAG4423920.1"/>
    </source>
</evidence>
<proteinExistence type="predicted"/>
<feature type="transmembrane region" description="Helical" evidence="1">
    <location>
        <begin position="50"/>
        <end position="72"/>
    </location>
</feature>
<comment type="caution">
    <text evidence="2">The sequence shown here is derived from an EMBL/GenBank/DDBJ whole genome shotgun (WGS) entry which is preliminary data.</text>
</comment>
<feature type="transmembrane region" description="Helical" evidence="1">
    <location>
        <begin position="20"/>
        <end position="38"/>
    </location>
</feature>